<dbReference type="InterPro" id="IPR015421">
    <property type="entry name" value="PyrdxlP-dep_Trfase_major"/>
</dbReference>
<dbReference type="Gene3D" id="3.90.1150.10">
    <property type="entry name" value="Aspartate Aminotransferase, domain 1"/>
    <property type="match status" value="1"/>
</dbReference>
<keyword evidence="7" id="KW-1185">Reference proteome</keyword>
<name>A0A5C4U7L9_9CORY</name>
<dbReference type="EC" id="2.6.1.-" evidence="4"/>
<sequence>MARQPLSTRLPDFPWDSLKDAKAKAEAHPDGIVNLSVGTPVDDVAPSIQLALAESSNISGYPQTMGTPELRDSIVAWLERRYGVSGLTEKSVLPVVGTKEAIAWLPTLLGVSGKVVIPEVAYPTYEVAARLAGASVQRADSLLQLGPSSPDLMFINSPSNPTGKVLGIDHLRKVVQFARERNVIIAADECYIGLGWDDENPPISLLDPRVTDGDMTNLLVIHSLSKSSNLAGYRAGFLAGDESLIQELLQVRKHAGLMMPAPVQHAMVAALNDDEQEQAQRLRYASRRAQLMRALSEAGMRIDESHAGLYLWATRGEPCRETLDWLAGLGILVAPGDFYGPRGEEYVRVALTGTDERIEAACRRLASA</sequence>
<evidence type="ECO:0000256" key="3">
    <source>
        <dbReference type="ARBA" id="ARBA00022679"/>
    </source>
</evidence>
<protein>
    <recommendedName>
        <fullName evidence="4">Aminotransferase</fullName>
        <ecNumber evidence="4">2.6.1.-</ecNumber>
    </recommendedName>
</protein>
<evidence type="ECO:0000256" key="4">
    <source>
        <dbReference type="RuleBase" id="RU000481"/>
    </source>
</evidence>
<evidence type="ECO:0000256" key="2">
    <source>
        <dbReference type="ARBA" id="ARBA00022576"/>
    </source>
</evidence>
<dbReference type="Gene3D" id="3.40.640.10">
    <property type="entry name" value="Type I PLP-dependent aspartate aminotransferase-like (Major domain)"/>
    <property type="match status" value="1"/>
</dbReference>
<gene>
    <name evidence="6" type="ORF">FHE74_01035</name>
</gene>
<dbReference type="Proteomes" id="UP000312032">
    <property type="component" value="Unassembled WGS sequence"/>
</dbReference>
<dbReference type="InterPro" id="IPR015422">
    <property type="entry name" value="PyrdxlP-dep_Trfase_small"/>
</dbReference>
<feature type="domain" description="Aminotransferase class I/classII large" evidence="5">
    <location>
        <begin position="32"/>
        <end position="365"/>
    </location>
</feature>
<dbReference type="AlphaFoldDB" id="A0A5C4U7L9"/>
<evidence type="ECO:0000259" key="5">
    <source>
        <dbReference type="Pfam" id="PF00155"/>
    </source>
</evidence>
<dbReference type="InterPro" id="IPR015424">
    <property type="entry name" value="PyrdxlP-dep_Trfase"/>
</dbReference>
<evidence type="ECO:0000313" key="7">
    <source>
        <dbReference type="Proteomes" id="UP000312032"/>
    </source>
</evidence>
<proteinExistence type="inferred from homology"/>
<reference evidence="6 7" key="1">
    <citation type="submission" date="2019-06" db="EMBL/GenBank/DDBJ databases">
        <authorList>
            <person name="Li J."/>
        </authorList>
    </citation>
    <scope>NUCLEOTIDE SEQUENCE [LARGE SCALE GENOMIC DNA]</scope>
    <source>
        <strain evidence="6 7">LMG 28165</strain>
    </source>
</reference>
<dbReference type="InterPro" id="IPR019880">
    <property type="entry name" value="OxyQ"/>
</dbReference>
<dbReference type="GO" id="GO:0008483">
    <property type="term" value="F:transaminase activity"/>
    <property type="evidence" value="ECO:0007669"/>
    <property type="project" value="UniProtKB-KW"/>
</dbReference>
<dbReference type="InterPro" id="IPR004838">
    <property type="entry name" value="NHTrfase_class1_PyrdxlP-BS"/>
</dbReference>
<dbReference type="NCBIfam" id="TIGR03539">
    <property type="entry name" value="DapC_actino"/>
    <property type="match status" value="1"/>
</dbReference>
<comment type="similarity">
    <text evidence="4">Belongs to the class-I pyridoxal-phosphate-dependent aminotransferase family.</text>
</comment>
<dbReference type="PANTHER" id="PTHR42832:SF3">
    <property type="entry name" value="L-GLUTAMINE--4-(METHYLSULFANYL)-2-OXOBUTANOATE AMINOTRANSFERASE"/>
    <property type="match status" value="1"/>
</dbReference>
<organism evidence="6 7">
    <name type="scientific">Corynebacterium tapiri</name>
    <dbReference type="NCBI Taxonomy" id="1448266"/>
    <lineage>
        <taxon>Bacteria</taxon>
        <taxon>Bacillati</taxon>
        <taxon>Actinomycetota</taxon>
        <taxon>Actinomycetes</taxon>
        <taxon>Mycobacteriales</taxon>
        <taxon>Corynebacteriaceae</taxon>
        <taxon>Corynebacterium</taxon>
    </lineage>
</organism>
<dbReference type="OrthoDB" id="9813612at2"/>
<keyword evidence="2 4" id="KW-0032">Aminotransferase</keyword>
<dbReference type="PANTHER" id="PTHR42832">
    <property type="entry name" value="AMINO ACID AMINOTRANSFERASE"/>
    <property type="match status" value="1"/>
</dbReference>
<evidence type="ECO:0000313" key="6">
    <source>
        <dbReference type="EMBL" id="TNM00558.1"/>
    </source>
</evidence>
<dbReference type="RefSeq" id="WP_139464556.1">
    <property type="nucleotide sequence ID" value="NZ_VDHJ01000001.1"/>
</dbReference>
<dbReference type="CDD" id="cd00609">
    <property type="entry name" value="AAT_like"/>
    <property type="match status" value="1"/>
</dbReference>
<dbReference type="EMBL" id="VDHJ01000001">
    <property type="protein sequence ID" value="TNM00558.1"/>
    <property type="molecule type" value="Genomic_DNA"/>
</dbReference>
<dbReference type="PROSITE" id="PS00105">
    <property type="entry name" value="AA_TRANSFER_CLASS_1"/>
    <property type="match status" value="1"/>
</dbReference>
<keyword evidence="3 4" id="KW-0808">Transferase</keyword>
<evidence type="ECO:0000256" key="1">
    <source>
        <dbReference type="ARBA" id="ARBA00001933"/>
    </source>
</evidence>
<comment type="caution">
    <text evidence="6">The sequence shown here is derived from an EMBL/GenBank/DDBJ whole genome shotgun (WGS) entry which is preliminary data.</text>
</comment>
<comment type="cofactor">
    <cofactor evidence="1 4">
        <name>pyridoxal 5'-phosphate</name>
        <dbReference type="ChEBI" id="CHEBI:597326"/>
    </cofactor>
</comment>
<dbReference type="SUPFAM" id="SSF53383">
    <property type="entry name" value="PLP-dependent transferases"/>
    <property type="match status" value="1"/>
</dbReference>
<dbReference type="InterPro" id="IPR004839">
    <property type="entry name" value="Aminotransferase_I/II_large"/>
</dbReference>
<dbReference type="GO" id="GO:0030170">
    <property type="term" value="F:pyridoxal phosphate binding"/>
    <property type="evidence" value="ECO:0007669"/>
    <property type="project" value="InterPro"/>
</dbReference>
<dbReference type="InterPro" id="IPR050881">
    <property type="entry name" value="LL-DAP_aminotransferase"/>
</dbReference>
<accession>A0A5C4U7L9</accession>
<dbReference type="Pfam" id="PF00155">
    <property type="entry name" value="Aminotran_1_2"/>
    <property type="match status" value="1"/>
</dbReference>